<proteinExistence type="inferred from homology"/>
<dbReference type="InterPro" id="IPR037002">
    <property type="entry name" value="Microviridae_protein_F_sf"/>
</dbReference>
<keyword evidence="5" id="KW-0946">Virion</keyword>
<name>A0A976N0N9_9VIRU</name>
<keyword evidence="4" id="KW-0167">Capsid protein</keyword>
<reference evidence="6" key="1">
    <citation type="submission" date="2022-02" db="EMBL/GenBank/DDBJ databases">
        <title>Towards deciphering the DNA virus diversity associated with rodent species in the families Cricetidae and Heteromyidae.</title>
        <authorList>
            <person name="Lund M."/>
            <person name="Larsen B.B."/>
            <person name="Gryseels S."/>
            <person name="Kraberger S."/>
            <person name="Rowsey D.M."/>
            <person name="Steger L."/>
            <person name="Yule K.M."/>
            <person name="Upham N.S."/>
            <person name="Worobey M."/>
            <person name="Van Doorslaer K."/>
            <person name="Varsani A."/>
        </authorList>
    </citation>
    <scope>NUCLEOTIDE SEQUENCE</scope>
    <source>
        <strain evidence="6">NeonRodF8_36</strain>
    </source>
</reference>
<comment type="similarity">
    <text evidence="2">Belongs to the microviridae F protein family.</text>
</comment>
<dbReference type="InterPro" id="IPR016184">
    <property type="entry name" value="Capsid/spike_ssDNA_virus"/>
</dbReference>
<keyword evidence="3" id="KW-1140">T=1 icosahedral capsid protein</keyword>
<evidence type="ECO:0000313" key="6">
    <source>
        <dbReference type="EMBL" id="UPW36500.1"/>
    </source>
</evidence>
<evidence type="ECO:0000256" key="4">
    <source>
        <dbReference type="ARBA" id="ARBA00022561"/>
    </source>
</evidence>
<dbReference type="InterPro" id="IPR003514">
    <property type="entry name" value="Microviridae_protein_F"/>
</dbReference>
<dbReference type="SUPFAM" id="SSF88645">
    <property type="entry name" value="ssDNA viruses"/>
    <property type="match status" value="1"/>
</dbReference>
<dbReference type="Gene3D" id="2.60.169.10">
    <property type="entry name" value="Microviridae F protein"/>
    <property type="match status" value="2"/>
</dbReference>
<dbReference type="GO" id="GO:0005198">
    <property type="term" value="F:structural molecule activity"/>
    <property type="evidence" value="ECO:0007669"/>
    <property type="project" value="InterPro"/>
</dbReference>
<evidence type="ECO:0000256" key="2">
    <source>
        <dbReference type="ARBA" id="ARBA00009963"/>
    </source>
</evidence>
<evidence type="ECO:0000256" key="1">
    <source>
        <dbReference type="ARBA" id="ARBA00004328"/>
    </source>
</evidence>
<evidence type="ECO:0000256" key="3">
    <source>
        <dbReference type="ARBA" id="ARBA00022431"/>
    </source>
</evidence>
<accession>A0A976N0N9</accession>
<dbReference type="EMBL" id="OM869640">
    <property type="protein sequence ID" value="UPW36500.1"/>
    <property type="molecule type" value="Genomic_DNA"/>
</dbReference>
<dbReference type="Pfam" id="PF02305">
    <property type="entry name" value="Phage_F"/>
    <property type="match status" value="1"/>
</dbReference>
<dbReference type="GO" id="GO:0039615">
    <property type="term" value="C:T=1 icosahedral viral capsid"/>
    <property type="evidence" value="ECO:0007669"/>
    <property type="project" value="UniProtKB-KW"/>
</dbReference>
<evidence type="ECO:0000256" key="5">
    <source>
        <dbReference type="ARBA" id="ARBA00022844"/>
    </source>
</evidence>
<comment type="subcellular location">
    <subcellularLocation>
        <location evidence="1">Virion</location>
    </subcellularLocation>
</comment>
<sequence length="553" mass="61617">MSNRFAENPIINITRSRFTQNHQLKTTFNAGELIPIMVKEIIPGDTIKLETSCVIRMSTPIKPVMDNAFIDIYFFFVPNRITWEHWEEFQGANKTGYWTQQTEYTIPQTTAPAETGWTKGTIADYMGIPTKVPGLSINSLPFRAYCQIGNDWFRDENLQSPTYINTDDSTTTGTNGNNYITDPITGGKPLPVAKPHDYFTSALPEPQKGPDVTLPLGTTAPVTTGAVRDVTNNAALTWATINGSSITRGENRSIYGWSESGIANNLLHTYAAPTNDTSLGGGTMVIPANLYANLEDATAATINNLRQAFQLQKMFEKDARGGTRYTEILKNHFGVTASDARLQRSEYLGGKRITINMTQVTQTSSTDSESPQGNTAAFSLTNAINASFTKSFEEHGYVIGVACVRTMHTYQQGLNKMFSRKTRTDFYMPVFANIGEQPILNKEIYAQGNSQDNEVFGYQEAWADYRYTPNQVTGEFRSNVAENAGLSIWHYADDFKSLPTLGSDFIKETKENIDRTLAVQSSVSDQFLADFYFKEIDTRPMPVYSIPGLIDHH</sequence>
<protein>
    <submittedName>
        <fullName evidence="6">Major capsid protein</fullName>
    </submittedName>
</protein>
<organism evidence="6">
    <name type="scientific">Peromfec virus RodF8_36</name>
    <dbReference type="NCBI Taxonomy" id="2929371"/>
    <lineage>
        <taxon>Viruses</taxon>
        <taxon>Monodnaviria</taxon>
        <taxon>Sangervirae</taxon>
        <taxon>Phixviricota</taxon>
        <taxon>Malgrandaviricetes</taxon>
        <taxon>Petitvirales</taxon>
        <taxon>Microviridae</taxon>
    </lineage>
</organism>